<accession>A0A4P9YVJ3</accession>
<dbReference type="GO" id="GO:0042273">
    <property type="term" value="P:ribosomal large subunit biogenesis"/>
    <property type="evidence" value="ECO:0007669"/>
    <property type="project" value="InterPro"/>
</dbReference>
<dbReference type="OrthoDB" id="18388at2759"/>
<dbReference type="PANTHER" id="PTHR16038">
    <property type="entry name" value="NOP SEVEN ASSOCIATED PROTEIN 1"/>
    <property type="match status" value="1"/>
</dbReference>
<evidence type="ECO:0000256" key="1">
    <source>
        <dbReference type="ARBA" id="ARBA00007861"/>
    </source>
</evidence>
<evidence type="ECO:0000256" key="4">
    <source>
        <dbReference type="SAM" id="MobiDB-lite"/>
    </source>
</evidence>
<dbReference type="InterPro" id="IPR015943">
    <property type="entry name" value="WD40/YVTN_repeat-like_dom_sf"/>
</dbReference>
<dbReference type="PANTHER" id="PTHR16038:SF4">
    <property type="entry name" value="WD REPEAT-CONTAINING PROTEIN 74"/>
    <property type="match status" value="1"/>
</dbReference>
<keyword evidence="6" id="KW-1185">Reference proteome</keyword>
<feature type="region of interest" description="Disordered" evidence="4">
    <location>
        <begin position="38"/>
        <end position="63"/>
    </location>
</feature>
<comment type="similarity">
    <text evidence="1">Belongs to the NSA1 family.</text>
</comment>
<dbReference type="GO" id="GO:0030687">
    <property type="term" value="C:preribosome, large subunit precursor"/>
    <property type="evidence" value="ECO:0007669"/>
    <property type="project" value="TreeGrafter"/>
</dbReference>
<evidence type="ECO:0000256" key="2">
    <source>
        <dbReference type="ARBA" id="ARBA00011187"/>
    </source>
</evidence>
<proteinExistence type="inferred from homology"/>
<evidence type="ECO:0000313" key="6">
    <source>
        <dbReference type="Proteomes" id="UP000278143"/>
    </source>
</evidence>
<dbReference type="InterPro" id="IPR036322">
    <property type="entry name" value="WD40_repeat_dom_sf"/>
</dbReference>
<protein>
    <recommendedName>
        <fullName evidence="3">Ribosome biogenesis protein NSA1</fullName>
    </recommendedName>
</protein>
<evidence type="ECO:0000313" key="5">
    <source>
        <dbReference type="EMBL" id="RKP23251.1"/>
    </source>
</evidence>
<sequence length="296" mass="32723">MNSAYFEVGGGAEAAADRLLTRRLLLAPAITVRLNVPANSASNESDNDDADTESTGAGQEEWKDRVSLGREWNSRQGVLRGEYGKGRGGCDRWMLEWQQVGSHAARGVHLVTCTKQGHIQYRKLDDADDELPNDFLDLKRPVDITDMAFMDAANPASIALITANHEVQVEIYCADNYSGVHCVDLSTGKLRCSFKGIDRSMDATDAGHACFSGAVTSLECTDKHLVTVSLDRHLRIHDRTSQKPLKAIYLKQRLGRVLVDDSAPTDEQEPDEDDELWAAMETTKRSAKRAKKPSNY</sequence>
<dbReference type="AlphaFoldDB" id="A0A4P9YVJ3"/>
<gene>
    <name evidence="5" type="ORF">SYNPS1DRAFT_31034</name>
</gene>
<dbReference type="Proteomes" id="UP000278143">
    <property type="component" value="Unassembled WGS sequence"/>
</dbReference>
<reference evidence="6" key="1">
    <citation type="journal article" date="2018" name="Nat. Microbiol.">
        <title>Leveraging single-cell genomics to expand the fungal tree of life.</title>
        <authorList>
            <person name="Ahrendt S.R."/>
            <person name="Quandt C.A."/>
            <person name="Ciobanu D."/>
            <person name="Clum A."/>
            <person name="Salamov A."/>
            <person name="Andreopoulos B."/>
            <person name="Cheng J.F."/>
            <person name="Woyke T."/>
            <person name="Pelin A."/>
            <person name="Henrissat B."/>
            <person name="Reynolds N.K."/>
            <person name="Benny G.L."/>
            <person name="Smith M.E."/>
            <person name="James T.Y."/>
            <person name="Grigoriev I.V."/>
        </authorList>
    </citation>
    <scope>NUCLEOTIDE SEQUENCE [LARGE SCALE GENOMIC DNA]</scope>
    <source>
        <strain evidence="6">Benny S71-1</strain>
    </source>
</reference>
<dbReference type="EMBL" id="KZ991168">
    <property type="protein sequence ID" value="RKP23251.1"/>
    <property type="molecule type" value="Genomic_DNA"/>
</dbReference>
<dbReference type="InterPro" id="IPR037379">
    <property type="entry name" value="WDR74/Nsa1"/>
</dbReference>
<dbReference type="SUPFAM" id="SSF50978">
    <property type="entry name" value="WD40 repeat-like"/>
    <property type="match status" value="1"/>
</dbReference>
<organism evidence="5 6">
    <name type="scientific">Syncephalis pseudoplumigaleata</name>
    <dbReference type="NCBI Taxonomy" id="1712513"/>
    <lineage>
        <taxon>Eukaryota</taxon>
        <taxon>Fungi</taxon>
        <taxon>Fungi incertae sedis</taxon>
        <taxon>Zoopagomycota</taxon>
        <taxon>Zoopagomycotina</taxon>
        <taxon>Zoopagomycetes</taxon>
        <taxon>Zoopagales</taxon>
        <taxon>Piptocephalidaceae</taxon>
        <taxon>Syncephalis</taxon>
    </lineage>
</organism>
<evidence type="ECO:0000256" key="3">
    <source>
        <dbReference type="ARBA" id="ARBA00014234"/>
    </source>
</evidence>
<dbReference type="GO" id="GO:0005730">
    <property type="term" value="C:nucleolus"/>
    <property type="evidence" value="ECO:0007669"/>
    <property type="project" value="InterPro"/>
</dbReference>
<dbReference type="Gene3D" id="2.130.10.10">
    <property type="entry name" value="YVTN repeat-like/Quinoprotein amine dehydrogenase"/>
    <property type="match status" value="1"/>
</dbReference>
<comment type="subunit">
    <text evidence="2">Component of the pre-66S ribosomal particle.</text>
</comment>
<name>A0A4P9YVJ3_9FUNG</name>